<evidence type="ECO:0000313" key="5">
    <source>
        <dbReference type="EMBL" id="OLP92983.1"/>
    </source>
</evidence>
<organism evidence="5 6">
    <name type="scientific">Symbiodinium microadriaticum</name>
    <name type="common">Dinoflagellate</name>
    <name type="synonym">Zooxanthella microadriatica</name>
    <dbReference type="NCBI Taxonomy" id="2951"/>
    <lineage>
        <taxon>Eukaryota</taxon>
        <taxon>Sar</taxon>
        <taxon>Alveolata</taxon>
        <taxon>Dinophyceae</taxon>
        <taxon>Suessiales</taxon>
        <taxon>Symbiodiniaceae</taxon>
        <taxon>Symbiodinium</taxon>
    </lineage>
</organism>
<feature type="region of interest" description="Disordered" evidence="3">
    <location>
        <begin position="561"/>
        <end position="621"/>
    </location>
</feature>
<dbReference type="PANTHER" id="PTHR47447:SF17">
    <property type="entry name" value="OS12G0638900 PROTEIN"/>
    <property type="match status" value="1"/>
</dbReference>
<dbReference type="AlphaFoldDB" id="A0A1Q9DCP4"/>
<dbReference type="InterPro" id="IPR002885">
    <property type="entry name" value="PPR_rpt"/>
</dbReference>
<evidence type="ECO:0000256" key="1">
    <source>
        <dbReference type="ARBA" id="ARBA00022737"/>
    </source>
</evidence>
<evidence type="ECO:0000313" key="6">
    <source>
        <dbReference type="Proteomes" id="UP000186817"/>
    </source>
</evidence>
<accession>A0A1Q9DCP4</accession>
<proteinExistence type="predicted"/>
<comment type="caution">
    <text evidence="5">The sequence shown here is derived from an EMBL/GenBank/DDBJ whole genome shotgun (WGS) entry which is preliminary data.</text>
</comment>
<dbReference type="Gene3D" id="1.25.40.10">
    <property type="entry name" value="Tetratricopeptide repeat domain"/>
    <property type="match status" value="2"/>
</dbReference>
<feature type="domain" description="Saposin B-type" evidence="4">
    <location>
        <begin position="624"/>
        <end position="739"/>
    </location>
</feature>
<keyword evidence="1" id="KW-0677">Repeat</keyword>
<name>A0A1Q9DCP4_SYMMI</name>
<dbReference type="InterPro" id="IPR011990">
    <property type="entry name" value="TPR-like_helical_dom_sf"/>
</dbReference>
<dbReference type="Pfam" id="PF01535">
    <property type="entry name" value="PPR"/>
    <property type="match status" value="1"/>
</dbReference>
<evidence type="ECO:0000259" key="4">
    <source>
        <dbReference type="PROSITE" id="PS50015"/>
    </source>
</evidence>
<keyword evidence="2" id="KW-1015">Disulfide bond</keyword>
<feature type="region of interest" description="Disordered" evidence="3">
    <location>
        <begin position="741"/>
        <end position="772"/>
    </location>
</feature>
<dbReference type="InterPro" id="IPR008139">
    <property type="entry name" value="SaposinB_dom"/>
</dbReference>
<dbReference type="EMBL" id="LSRX01000598">
    <property type="protein sequence ID" value="OLP92983.1"/>
    <property type="molecule type" value="Genomic_DNA"/>
</dbReference>
<feature type="compositionally biased region" description="Acidic residues" evidence="3">
    <location>
        <begin position="746"/>
        <end position="758"/>
    </location>
</feature>
<gene>
    <name evidence="5" type="ORF">AK812_SmicGene25147</name>
</gene>
<protein>
    <submittedName>
        <fullName evidence="5">Pentatricopeptide repeat-containing protein, chloroplastic</fullName>
    </submittedName>
</protein>
<dbReference type="Proteomes" id="UP000186817">
    <property type="component" value="Unassembled WGS sequence"/>
</dbReference>
<evidence type="ECO:0000256" key="2">
    <source>
        <dbReference type="ARBA" id="ARBA00023157"/>
    </source>
</evidence>
<dbReference type="PROSITE" id="PS50015">
    <property type="entry name" value="SAP_B"/>
    <property type="match status" value="1"/>
</dbReference>
<sequence>MPEAKLRPEFEASGQIAGFSLSLPEQLGEPRLSIFDAMPDETCAPDVISFNSCISSCQKARRPLAAGFAASAVDAHSHSGTERHQSPGNGTSGYNVGISACEEAAKWQAALQLFGELCGSQDVPGHWQMVLRLFRDMASRRVSVVNYNTAISALGREGQWQLAGQMLGDMAHASESASEWELAVQTFSSMMEDMPAAKVHDVLQPSVDKVSPDASTGNAVISACGKLLVKNLACCELYRGADFVVLSAWIAAMDLNAHWRLSMQLLRSMPEMKITPDTVSFNTTMSILEVLGNFEGQWALTGHLTAVPCAEETKAAQLWEEALDLFRSMLEARISPDRFSYNAAMSIAIAPCAPPILQRASGFGPAVVVKGPAGVATDAVFYNTAMLAYQILALQGLLGRAWMVLRVVLATFFTTILALQLDGLQALDGILCKTRHEDREDSSGCSQPPDFERVQAGKIQGNVPRGSGIASDASQWLVLSMGLPGSCVASELTHPLPSQDLAASRGQEMLVAKVLPVPVLKSAESGHLCDSLVLDLAGTSRSHVSVDTSCYNGVMRACRGEGKRNGTEGKGREGKTREGTEWERMEGNGGKMEWNGMEEKGRKEKGRAGSGKGSAKRRGDEGRSGLRCVICQKLALEGDLVWRQAKSTKPGSPYHYIGNAPAGKAAESKVLEVLTKKVCNRNTLSALPNPKGYALHHPTLQFECDDVLENFGDGLVDALTLGEDMAGFCWDVDICGTSDDKHFDFEPEDDDDAEDLDTEAVKPDRSEPRPDL</sequence>
<dbReference type="PANTHER" id="PTHR47447">
    <property type="entry name" value="OS03G0856100 PROTEIN"/>
    <property type="match status" value="1"/>
</dbReference>
<evidence type="ECO:0000256" key="3">
    <source>
        <dbReference type="SAM" id="MobiDB-lite"/>
    </source>
</evidence>
<dbReference type="OrthoDB" id="445624at2759"/>
<feature type="compositionally biased region" description="Basic and acidic residues" evidence="3">
    <location>
        <begin position="759"/>
        <end position="772"/>
    </location>
</feature>
<reference evidence="5 6" key="1">
    <citation type="submission" date="2016-02" db="EMBL/GenBank/DDBJ databases">
        <title>Genome analysis of coral dinoflagellate symbionts highlights evolutionary adaptations to a symbiotic lifestyle.</title>
        <authorList>
            <person name="Aranda M."/>
            <person name="Li Y."/>
            <person name="Liew Y.J."/>
            <person name="Baumgarten S."/>
            <person name="Simakov O."/>
            <person name="Wilson M."/>
            <person name="Piel J."/>
            <person name="Ashoor H."/>
            <person name="Bougouffa S."/>
            <person name="Bajic V.B."/>
            <person name="Ryu T."/>
            <person name="Ravasi T."/>
            <person name="Bayer T."/>
            <person name="Micklem G."/>
            <person name="Kim H."/>
            <person name="Bhak J."/>
            <person name="Lajeunesse T.C."/>
            <person name="Voolstra C.R."/>
        </authorList>
    </citation>
    <scope>NUCLEOTIDE SEQUENCE [LARGE SCALE GENOMIC DNA]</scope>
    <source>
        <strain evidence="5 6">CCMP2467</strain>
    </source>
</reference>
<feature type="compositionally biased region" description="Basic and acidic residues" evidence="3">
    <location>
        <begin position="561"/>
        <end position="586"/>
    </location>
</feature>
<keyword evidence="6" id="KW-1185">Reference proteome</keyword>